<protein>
    <submittedName>
        <fullName evidence="3">ABC transporter substrate binding protein</fullName>
    </submittedName>
</protein>
<evidence type="ECO:0000256" key="1">
    <source>
        <dbReference type="SAM" id="Phobius"/>
    </source>
</evidence>
<dbReference type="Proteomes" id="UP000245206">
    <property type="component" value="Unassembled WGS sequence"/>
</dbReference>
<keyword evidence="1" id="KW-0472">Membrane</keyword>
<reference evidence="4" key="1">
    <citation type="journal article" date="2019" name="Microbiol. Immunol.">
        <title>Molecular and phenotypic characterization of Leptospira johnsonii sp. nov., Leptospira ellinghausenii sp. nov. and Leptospira ryugenii sp. nov. isolated from soil and water in Japan.</title>
        <authorList>
            <person name="Masuzawa T."/>
            <person name="Saito M."/>
            <person name="Nakao R."/>
            <person name="Nikaido Y."/>
            <person name="Matsumoto M."/>
            <person name="Ogawa M."/>
            <person name="Yokoyama M."/>
            <person name="Hidaka Y."/>
            <person name="Tomita J."/>
            <person name="Sakakibara K."/>
            <person name="Suzuki K."/>
            <person name="Yasuda S."/>
            <person name="Sato H."/>
            <person name="Yamaguchi M."/>
            <person name="Yoshida S.I."/>
            <person name="Koizumi N."/>
            <person name="Kawamura Y."/>
        </authorList>
    </citation>
    <scope>NUCLEOTIDE SEQUENCE [LARGE SCALE GENOMIC DNA]</scope>
    <source>
        <strain evidence="4">E18</strain>
    </source>
</reference>
<organism evidence="3 4">
    <name type="scientific">Leptospira ellinghausenii</name>
    <dbReference type="NCBI Taxonomy" id="1917822"/>
    <lineage>
        <taxon>Bacteria</taxon>
        <taxon>Pseudomonadati</taxon>
        <taxon>Spirochaetota</taxon>
        <taxon>Spirochaetia</taxon>
        <taxon>Leptospirales</taxon>
        <taxon>Leptospiraceae</taxon>
        <taxon>Leptospira</taxon>
    </lineage>
</organism>
<accession>A0A2P2DF64</accession>
<evidence type="ECO:0000313" key="3">
    <source>
        <dbReference type="EMBL" id="GBF43248.1"/>
    </source>
</evidence>
<feature type="domain" description="Mce/MlaD" evidence="2">
    <location>
        <begin position="53"/>
        <end position="143"/>
    </location>
</feature>
<evidence type="ECO:0000259" key="2">
    <source>
        <dbReference type="Pfam" id="PF02470"/>
    </source>
</evidence>
<sequence>MPTLSFEGKYFESPVKSKKLNNETITGIIFFSILVFAFFTTVIQPDRPTKKYPYRLSLFYSRIDGIKEGTEVRILGIQKGYVAHIDSRPLMDVPDRRFLDHNMDHAIELHIALEDPLTLWDNYEVDFQTVTLFSGRIININPGSSDGKRAFFKPTFREGEKSPDYLPSARYFDDFFKATSATMEENRSDLRQITLDFRSITDKLNQTEGTIPKIIGSTEMYDELLATIKDAETIGKEGRRYMESSRNLENTMPIPFLITASYYGRTTPITGRRIGPQE</sequence>
<dbReference type="InterPro" id="IPR003399">
    <property type="entry name" value="Mce/MlaD"/>
</dbReference>
<evidence type="ECO:0000313" key="4">
    <source>
        <dbReference type="Proteomes" id="UP000245206"/>
    </source>
</evidence>
<dbReference type="InterPro" id="IPR052336">
    <property type="entry name" value="MlaD_Phospholipid_Transporter"/>
</dbReference>
<comment type="caution">
    <text evidence="3">The sequence shown here is derived from an EMBL/GenBank/DDBJ whole genome shotgun (WGS) entry which is preliminary data.</text>
</comment>
<dbReference type="PANTHER" id="PTHR33371">
    <property type="entry name" value="INTERMEMBRANE PHOSPHOLIPID TRANSPORT SYSTEM BINDING PROTEIN MLAD-RELATED"/>
    <property type="match status" value="1"/>
</dbReference>
<dbReference type="AlphaFoldDB" id="A0A2P2DF64"/>
<name>A0A2P2DF64_9LEPT</name>
<gene>
    <name evidence="3" type="ORF">LPTSP2_25450</name>
</gene>
<feature type="transmembrane region" description="Helical" evidence="1">
    <location>
        <begin position="24"/>
        <end position="43"/>
    </location>
</feature>
<dbReference type="Pfam" id="PF02470">
    <property type="entry name" value="MlaD"/>
    <property type="match status" value="1"/>
</dbReference>
<keyword evidence="4" id="KW-1185">Reference proteome</keyword>
<proteinExistence type="predicted"/>
<keyword evidence="1" id="KW-0812">Transmembrane</keyword>
<keyword evidence="1" id="KW-1133">Transmembrane helix</keyword>
<dbReference type="EMBL" id="BFAZ01000009">
    <property type="protein sequence ID" value="GBF43248.1"/>
    <property type="molecule type" value="Genomic_DNA"/>
</dbReference>
<dbReference type="PANTHER" id="PTHR33371:SF4">
    <property type="entry name" value="INTERMEMBRANE PHOSPHOLIPID TRANSPORT SYSTEM BINDING PROTEIN MLAD"/>
    <property type="match status" value="1"/>
</dbReference>